<gene>
    <name evidence="2" type="ORF">DPX16_21081</name>
</gene>
<dbReference type="Proteomes" id="UP000281406">
    <property type="component" value="Unassembled WGS sequence"/>
</dbReference>
<comment type="caution">
    <text evidence="2">The sequence shown here is derived from an EMBL/GenBank/DDBJ whole genome shotgun (WGS) entry which is preliminary data.</text>
</comment>
<evidence type="ECO:0000256" key="1">
    <source>
        <dbReference type="SAM" id="MobiDB-lite"/>
    </source>
</evidence>
<dbReference type="AlphaFoldDB" id="A0A3N0Z9G1"/>
<keyword evidence="3" id="KW-1185">Reference proteome</keyword>
<evidence type="ECO:0000313" key="3">
    <source>
        <dbReference type="Proteomes" id="UP000281406"/>
    </source>
</evidence>
<dbReference type="EMBL" id="RJVU01002418">
    <property type="protein sequence ID" value="ROL55077.1"/>
    <property type="molecule type" value="Genomic_DNA"/>
</dbReference>
<feature type="region of interest" description="Disordered" evidence="1">
    <location>
        <begin position="138"/>
        <end position="160"/>
    </location>
</feature>
<organism evidence="2 3">
    <name type="scientific">Anabarilius grahami</name>
    <name type="common">Kanglang fish</name>
    <name type="synonym">Barilius grahami</name>
    <dbReference type="NCBI Taxonomy" id="495550"/>
    <lineage>
        <taxon>Eukaryota</taxon>
        <taxon>Metazoa</taxon>
        <taxon>Chordata</taxon>
        <taxon>Craniata</taxon>
        <taxon>Vertebrata</taxon>
        <taxon>Euteleostomi</taxon>
        <taxon>Actinopterygii</taxon>
        <taxon>Neopterygii</taxon>
        <taxon>Teleostei</taxon>
        <taxon>Ostariophysi</taxon>
        <taxon>Cypriniformes</taxon>
        <taxon>Xenocyprididae</taxon>
        <taxon>Xenocypridinae</taxon>
        <taxon>Xenocypridinae incertae sedis</taxon>
        <taxon>Anabarilius</taxon>
    </lineage>
</organism>
<protein>
    <submittedName>
        <fullName evidence="2">Uncharacterized protein</fullName>
    </submittedName>
</protein>
<name>A0A3N0Z9G1_ANAGA</name>
<sequence length="160" mass="17434">MSSAATPPPPRHTGIMGKECRGLSVPNADHIKAQEMAFWVVANARGTEGGQCVCVCGIVSQWHQTVMLFWDRYRRTRGDLTSLSKTLAAWLQSGLEKGIDQEWGNCQGVTAGKSSDGELALSSGLAVWMVLHIKGNKGKTETSKKRERNRGKDGNIYTVS</sequence>
<reference evidence="2 3" key="1">
    <citation type="submission" date="2018-10" db="EMBL/GenBank/DDBJ databases">
        <title>Genome assembly for a Yunnan-Guizhou Plateau 3E fish, Anabarilius grahami (Regan), and its evolutionary and genetic applications.</title>
        <authorList>
            <person name="Jiang W."/>
        </authorList>
    </citation>
    <scope>NUCLEOTIDE SEQUENCE [LARGE SCALE GENOMIC DNA]</scope>
    <source>
        <strain evidence="2">AG-KIZ</strain>
        <tissue evidence="2">Muscle</tissue>
    </source>
</reference>
<proteinExistence type="predicted"/>
<accession>A0A3N0Z9G1</accession>
<evidence type="ECO:0000313" key="2">
    <source>
        <dbReference type="EMBL" id="ROL55077.1"/>
    </source>
</evidence>